<evidence type="ECO:0000313" key="10">
    <source>
        <dbReference type="EMBL" id="GAY77009.1"/>
    </source>
</evidence>
<dbReference type="PRINTS" id="PR00098">
    <property type="entry name" value="CPSASE"/>
</dbReference>
<comment type="similarity">
    <text evidence="1">Belongs to the CarB family.</text>
</comment>
<dbReference type="PROSITE" id="PS50975">
    <property type="entry name" value="ATP_GRASP"/>
    <property type="match status" value="1"/>
</dbReference>
<evidence type="ECO:0000256" key="7">
    <source>
        <dbReference type="ARBA" id="ARBA00047359"/>
    </source>
</evidence>
<dbReference type="PANTHER" id="PTHR11405">
    <property type="entry name" value="CARBAMOYLTRANSFERASE FAMILY MEMBER"/>
    <property type="match status" value="1"/>
</dbReference>
<dbReference type="GO" id="GO:0006541">
    <property type="term" value="P:glutamine metabolic process"/>
    <property type="evidence" value="ECO:0007669"/>
    <property type="project" value="TreeGrafter"/>
</dbReference>
<dbReference type="InterPro" id="IPR016185">
    <property type="entry name" value="PreATP-grasp_dom_sf"/>
</dbReference>
<evidence type="ECO:0000256" key="4">
    <source>
        <dbReference type="ARBA" id="ARBA00022741"/>
    </source>
</evidence>
<dbReference type="SUPFAM" id="SSF56059">
    <property type="entry name" value="Glutathione synthetase ATP-binding domain-like"/>
    <property type="match status" value="1"/>
</dbReference>
<keyword evidence="3" id="KW-0479">Metal-binding</keyword>
<comment type="caution">
    <text evidence="10">The sequence shown here is derived from an EMBL/GenBank/DDBJ whole genome shotgun (WGS) entry which is preliminary data.</text>
</comment>
<evidence type="ECO:0000256" key="3">
    <source>
        <dbReference type="ARBA" id="ARBA00022723"/>
    </source>
</evidence>
<evidence type="ECO:0000256" key="6">
    <source>
        <dbReference type="ARBA" id="ARBA00022975"/>
    </source>
</evidence>
<dbReference type="PROSITE" id="PS00866">
    <property type="entry name" value="CPSASE_1"/>
    <property type="match status" value="1"/>
</dbReference>
<keyword evidence="2 10" id="KW-0436">Ligase</keyword>
<comment type="catalytic activity">
    <reaction evidence="7">
        <text>hydrogencarbonate + NH4(+) + 2 ATP = carbamoyl phosphate + 2 ADP + phosphate + 2 H(+)</text>
        <dbReference type="Rhea" id="RHEA:18029"/>
        <dbReference type="ChEBI" id="CHEBI:15378"/>
        <dbReference type="ChEBI" id="CHEBI:17544"/>
        <dbReference type="ChEBI" id="CHEBI:28938"/>
        <dbReference type="ChEBI" id="CHEBI:30616"/>
        <dbReference type="ChEBI" id="CHEBI:43474"/>
        <dbReference type="ChEBI" id="CHEBI:58228"/>
        <dbReference type="ChEBI" id="CHEBI:456216"/>
        <dbReference type="EC" id="6.3.4.16"/>
    </reaction>
</comment>
<proteinExistence type="inferred from homology"/>
<dbReference type="GO" id="GO:0046872">
    <property type="term" value="F:metal ion binding"/>
    <property type="evidence" value="ECO:0007669"/>
    <property type="project" value="UniProtKB-KW"/>
</dbReference>
<organism evidence="10 11">
    <name type="scientific">Sporolactobacillus inulinus</name>
    <dbReference type="NCBI Taxonomy" id="2078"/>
    <lineage>
        <taxon>Bacteria</taxon>
        <taxon>Bacillati</taxon>
        <taxon>Bacillota</taxon>
        <taxon>Bacilli</taxon>
        <taxon>Bacillales</taxon>
        <taxon>Sporolactobacillaceae</taxon>
        <taxon>Sporolactobacillus</taxon>
    </lineage>
</organism>
<keyword evidence="6" id="KW-0665">Pyrimidine biosynthesis</keyword>
<reference evidence="10 11" key="1">
    <citation type="submission" date="2017-11" db="EMBL/GenBank/DDBJ databases">
        <title>Draft Genome Sequence of Sporolactobacillus inulinus NBRC 111894 Isolated from Koso, a Japanese Sugar-Vegetable Fermented Beverage.</title>
        <authorList>
            <person name="Chiou T.Y."/>
            <person name="Oshima K."/>
            <person name="Suda W."/>
            <person name="Hattori M."/>
            <person name="Takahashi T."/>
        </authorList>
    </citation>
    <scope>NUCLEOTIDE SEQUENCE [LARGE SCALE GENOMIC DNA]</scope>
    <source>
        <strain evidence="10 11">NBRC111894</strain>
    </source>
</reference>
<feature type="domain" description="ATP-grasp" evidence="9">
    <location>
        <begin position="88"/>
        <end position="167"/>
    </location>
</feature>
<evidence type="ECO:0000259" key="9">
    <source>
        <dbReference type="PROSITE" id="PS50975"/>
    </source>
</evidence>
<dbReference type="GO" id="GO:0005524">
    <property type="term" value="F:ATP binding"/>
    <property type="evidence" value="ECO:0007669"/>
    <property type="project" value="UniProtKB-UniRule"/>
</dbReference>
<dbReference type="Pfam" id="PF02786">
    <property type="entry name" value="CPSase_L_D2"/>
    <property type="match status" value="1"/>
</dbReference>
<gene>
    <name evidence="10" type="ORF">NBRC111894_2563</name>
</gene>
<keyword evidence="4 8" id="KW-0547">Nucleotide-binding</keyword>
<protein>
    <submittedName>
        <fullName evidence="10">Carbamoyl-phosphate synthase large chain</fullName>
        <ecNumber evidence="10">6.3.5.5</ecNumber>
    </submittedName>
</protein>
<accession>A0A4Y1ZDA3</accession>
<dbReference type="Gene3D" id="3.30.470.20">
    <property type="entry name" value="ATP-grasp fold, B domain"/>
    <property type="match status" value="1"/>
</dbReference>
<dbReference type="GO" id="GO:0004087">
    <property type="term" value="F:carbamoyl-phosphate synthase (ammonia) activity"/>
    <property type="evidence" value="ECO:0007669"/>
    <property type="project" value="UniProtKB-EC"/>
</dbReference>
<dbReference type="Gene3D" id="3.40.50.20">
    <property type="match status" value="1"/>
</dbReference>
<dbReference type="GO" id="GO:0005737">
    <property type="term" value="C:cytoplasm"/>
    <property type="evidence" value="ECO:0007669"/>
    <property type="project" value="TreeGrafter"/>
</dbReference>
<name>A0A4Y1ZDA3_9BACL</name>
<dbReference type="Proteomes" id="UP000319716">
    <property type="component" value="Unassembled WGS sequence"/>
</dbReference>
<dbReference type="EMBL" id="BEXB01000020">
    <property type="protein sequence ID" value="GAY77009.1"/>
    <property type="molecule type" value="Genomic_DNA"/>
</dbReference>
<dbReference type="GO" id="GO:0004088">
    <property type="term" value="F:carbamoyl-phosphate synthase (glutamine-hydrolyzing) activity"/>
    <property type="evidence" value="ECO:0007669"/>
    <property type="project" value="UniProtKB-EC"/>
</dbReference>
<dbReference type="InterPro" id="IPR011761">
    <property type="entry name" value="ATP-grasp"/>
</dbReference>
<dbReference type="InterPro" id="IPR058047">
    <property type="entry name" value="CPSase_preATP-grasp"/>
</dbReference>
<keyword evidence="5 8" id="KW-0067">ATP-binding</keyword>
<dbReference type="GO" id="GO:0006221">
    <property type="term" value="P:pyrimidine nucleotide biosynthetic process"/>
    <property type="evidence" value="ECO:0007669"/>
    <property type="project" value="UniProtKB-KW"/>
</dbReference>
<evidence type="ECO:0000256" key="2">
    <source>
        <dbReference type="ARBA" id="ARBA00022598"/>
    </source>
</evidence>
<dbReference type="AlphaFoldDB" id="A0A4Y1ZDA3"/>
<dbReference type="SUPFAM" id="SSF52440">
    <property type="entry name" value="PreATP-grasp domain"/>
    <property type="match status" value="1"/>
</dbReference>
<dbReference type="EC" id="6.3.5.5" evidence="10"/>
<evidence type="ECO:0000256" key="1">
    <source>
        <dbReference type="ARBA" id="ARBA00009799"/>
    </source>
</evidence>
<sequence length="173" mass="19119">MINNNPATIMTDDQIADRTYIEPLTLAAIEKIIAKERPDGLIGTLGGQTGLNLAVSLYNQGILANYHVALLGTSVDSIQHGEDRELFKDLMLKIKEPIPESKIIRSYEDGLAFVNEIGYPVIIRPAYTLGGSGGGFAYNEHELDLVLHRGLKLSPIHEVLIEKSIKGWKRNRV</sequence>
<dbReference type="FunFam" id="3.40.50.20:FF:000001">
    <property type="entry name" value="Carbamoyl-phosphate synthase large chain"/>
    <property type="match status" value="1"/>
</dbReference>
<dbReference type="PANTHER" id="PTHR11405:SF53">
    <property type="entry name" value="CARBAMOYL-PHOSPHATE SYNTHASE [AMMONIA], MITOCHONDRIAL"/>
    <property type="match status" value="1"/>
</dbReference>
<evidence type="ECO:0000313" key="11">
    <source>
        <dbReference type="Proteomes" id="UP000319716"/>
    </source>
</evidence>
<dbReference type="InterPro" id="IPR005483">
    <property type="entry name" value="CPSase_dom"/>
</dbReference>
<evidence type="ECO:0000256" key="8">
    <source>
        <dbReference type="PROSITE-ProRule" id="PRU00409"/>
    </source>
</evidence>
<dbReference type="Pfam" id="PF25596">
    <property type="entry name" value="CPSase_L_D1"/>
    <property type="match status" value="1"/>
</dbReference>
<evidence type="ECO:0000256" key="5">
    <source>
        <dbReference type="ARBA" id="ARBA00022840"/>
    </source>
</evidence>
<dbReference type="InterPro" id="IPR005479">
    <property type="entry name" value="CPAse_ATP-bd"/>
</dbReference>